<reference evidence="4" key="1">
    <citation type="submission" date="2024-07" db="EMBL/GenBank/DDBJ databases">
        <title>Two chromosome-level genome assemblies of Korean endemic species Abeliophyllum distichum and Forsythia ovata (Oleaceae).</title>
        <authorList>
            <person name="Jang H."/>
        </authorList>
    </citation>
    <scope>NUCLEOTIDE SEQUENCE [LARGE SCALE GENOMIC DNA]</scope>
</reference>
<feature type="coiled-coil region" evidence="1">
    <location>
        <begin position="68"/>
        <end position="95"/>
    </location>
</feature>
<proteinExistence type="predicted"/>
<feature type="compositionally biased region" description="Basic and acidic residues" evidence="2">
    <location>
        <begin position="221"/>
        <end position="230"/>
    </location>
</feature>
<comment type="caution">
    <text evidence="3">The sequence shown here is derived from an EMBL/GenBank/DDBJ whole genome shotgun (WGS) entry which is preliminary data.</text>
</comment>
<feature type="region of interest" description="Disordered" evidence="2">
    <location>
        <begin position="24"/>
        <end position="61"/>
    </location>
</feature>
<evidence type="ECO:0000256" key="1">
    <source>
        <dbReference type="SAM" id="Coils"/>
    </source>
</evidence>
<evidence type="ECO:0000313" key="4">
    <source>
        <dbReference type="Proteomes" id="UP001604277"/>
    </source>
</evidence>
<dbReference type="AlphaFoldDB" id="A0ABD1R5P9"/>
<protein>
    <submittedName>
        <fullName evidence="3">Uncharacterized protein</fullName>
    </submittedName>
</protein>
<feature type="region of interest" description="Disordered" evidence="2">
    <location>
        <begin position="122"/>
        <end position="147"/>
    </location>
</feature>
<keyword evidence="4" id="KW-1185">Reference proteome</keyword>
<organism evidence="3 4">
    <name type="scientific">Forsythia ovata</name>
    <dbReference type="NCBI Taxonomy" id="205694"/>
    <lineage>
        <taxon>Eukaryota</taxon>
        <taxon>Viridiplantae</taxon>
        <taxon>Streptophyta</taxon>
        <taxon>Embryophyta</taxon>
        <taxon>Tracheophyta</taxon>
        <taxon>Spermatophyta</taxon>
        <taxon>Magnoliopsida</taxon>
        <taxon>eudicotyledons</taxon>
        <taxon>Gunneridae</taxon>
        <taxon>Pentapetalae</taxon>
        <taxon>asterids</taxon>
        <taxon>lamiids</taxon>
        <taxon>Lamiales</taxon>
        <taxon>Oleaceae</taxon>
        <taxon>Forsythieae</taxon>
        <taxon>Forsythia</taxon>
    </lineage>
</organism>
<dbReference type="EMBL" id="JBFOLJ010000013">
    <property type="protein sequence ID" value="KAL2483098.1"/>
    <property type="molecule type" value="Genomic_DNA"/>
</dbReference>
<name>A0ABD1R5P9_9LAMI</name>
<feature type="region of interest" description="Disordered" evidence="2">
    <location>
        <begin position="188"/>
        <end position="250"/>
    </location>
</feature>
<keyword evidence="1" id="KW-0175">Coiled coil</keyword>
<evidence type="ECO:0000256" key="2">
    <source>
        <dbReference type="SAM" id="MobiDB-lite"/>
    </source>
</evidence>
<sequence length="250" mass="28135">MPTFTRTEQTVVLEMKSLDDIFEQVQEDDSPRSLVAQDEHEAGQSSPTAAPRAPLQRSHPGCEHINMMRQILEQIKKLTDQVDELKKKVDMSQERRQRSPHLYGEYMDDERKMNWDGAVRGAEEADDREADTRVNRTGQGSVEDAVDTGIETTVEGEADAAVDTEVRTTVDGDQEEVIDTSVDTTVEGEAEAAVDTGVGTTVEGDAEEVDQPRWRTTQFVRQKDVQEKPKVFLRRSKRKSVENPDVDEQS</sequence>
<evidence type="ECO:0000313" key="3">
    <source>
        <dbReference type="EMBL" id="KAL2483098.1"/>
    </source>
</evidence>
<accession>A0ABD1R5P9</accession>
<gene>
    <name evidence="3" type="ORF">Fot_44542</name>
</gene>
<dbReference type="Proteomes" id="UP001604277">
    <property type="component" value="Unassembled WGS sequence"/>
</dbReference>